<dbReference type="PRINTS" id="PR00081">
    <property type="entry name" value="GDHRDH"/>
</dbReference>
<name>A0AAV4LK00_9BACL</name>
<dbReference type="InterPro" id="IPR050259">
    <property type="entry name" value="SDR"/>
</dbReference>
<keyword evidence="4" id="KW-1185">Reference proteome</keyword>
<comment type="similarity">
    <text evidence="1 2">Belongs to the short-chain dehydrogenases/reductases (SDR) family.</text>
</comment>
<protein>
    <submittedName>
        <fullName evidence="3">3-oxoacyl-ACP reductase</fullName>
    </submittedName>
</protein>
<dbReference type="SUPFAM" id="SSF51735">
    <property type="entry name" value="NAD(P)-binding Rossmann-fold domains"/>
    <property type="match status" value="1"/>
</dbReference>
<dbReference type="Pfam" id="PF00106">
    <property type="entry name" value="adh_short"/>
    <property type="match status" value="1"/>
</dbReference>
<dbReference type="InterPro" id="IPR036291">
    <property type="entry name" value="NAD(P)-bd_dom_sf"/>
</dbReference>
<evidence type="ECO:0000256" key="2">
    <source>
        <dbReference type="RuleBase" id="RU000363"/>
    </source>
</evidence>
<evidence type="ECO:0000313" key="3">
    <source>
        <dbReference type="EMBL" id="GIM48108.1"/>
    </source>
</evidence>
<evidence type="ECO:0000256" key="1">
    <source>
        <dbReference type="ARBA" id="ARBA00006484"/>
    </source>
</evidence>
<dbReference type="RefSeq" id="WP_282201017.1">
    <property type="nucleotide sequence ID" value="NZ_BOQE01000001.1"/>
</dbReference>
<dbReference type="Proteomes" id="UP001057291">
    <property type="component" value="Unassembled WGS sequence"/>
</dbReference>
<comment type="caution">
    <text evidence="3">The sequence shown here is derived from an EMBL/GenBank/DDBJ whole genome shotgun (WGS) entry which is preliminary data.</text>
</comment>
<reference evidence="3" key="1">
    <citation type="journal article" date="2023" name="Int. J. Syst. Evol. Microbiol.">
        <title>Collibacillus ludicampi gen. nov., sp. nov., a new soil bacterium of the family Alicyclobacillaceae.</title>
        <authorList>
            <person name="Jojima T."/>
            <person name="Ioku Y."/>
            <person name="Fukuta Y."/>
            <person name="Shirasaka N."/>
            <person name="Matsumura Y."/>
            <person name="Mori M."/>
        </authorList>
    </citation>
    <scope>NUCLEOTIDE SEQUENCE</scope>
    <source>
        <strain evidence="3">TP075</strain>
    </source>
</reference>
<dbReference type="Gene3D" id="3.40.50.720">
    <property type="entry name" value="NAD(P)-binding Rossmann-like Domain"/>
    <property type="match status" value="1"/>
</dbReference>
<dbReference type="CDD" id="cd05233">
    <property type="entry name" value="SDR_c"/>
    <property type="match status" value="1"/>
</dbReference>
<organism evidence="3 4">
    <name type="scientific">Collibacillus ludicampi</name>
    <dbReference type="NCBI Taxonomy" id="2771369"/>
    <lineage>
        <taxon>Bacteria</taxon>
        <taxon>Bacillati</taxon>
        <taxon>Bacillota</taxon>
        <taxon>Bacilli</taxon>
        <taxon>Bacillales</taxon>
        <taxon>Alicyclobacillaceae</taxon>
        <taxon>Collibacillus</taxon>
    </lineage>
</organism>
<dbReference type="EMBL" id="BOQE01000001">
    <property type="protein sequence ID" value="GIM48108.1"/>
    <property type="molecule type" value="Genomic_DNA"/>
</dbReference>
<dbReference type="PANTHER" id="PTHR42879">
    <property type="entry name" value="3-OXOACYL-(ACYL-CARRIER-PROTEIN) REDUCTASE"/>
    <property type="match status" value="1"/>
</dbReference>
<evidence type="ECO:0000313" key="4">
    <source>
        <dbReference type="Proteomes" id="UP001057291"/>
    </source>
</evidence>
<proteinExistence type="inferred from homology"/>
<dbReference type="PRINTS" id="PR00080">
    <property type="entry name" value="SDRFAMILY"/>
</dbReference>
<sequence>MRAAVVTGASSGIGLQIAKKLIALHFKVYGIARDFSKTSFTHEQFVRITCDITNTKQLCKTIEEIKQNNDEIYLLINNAGVGYFGPHEQLKPSQIEAMVATNLQAPLIATQLLLRNIKQSQGYIINISSITAKKSSTHGCAYAATKAGLTHFATSLFDEIRKTGAKVITIHPDMTRTPFYDHLDFREGDLPESYITAECIAEAVETILNQREGTVITEMTIRPQKHMITRKEKKKLKAHDDLLL</sequence>
<gene>
    <name evidence="3" type="ORF">DNHGIG_36570</name>
</gene>
<accession>A0AAV4LK00</accession>
<dbReference type="AlphaFoldDB" id="A0AAV4LK00"/>
<dbReference type="PANTHER" id="PTHR42879:SF2">
    <property type="entry name" value="3-OXOACYL-[ACYL-CARRIER-PROTEIN] REDUCTASE FABG"/>
    <property type="match status" value="1"/>
</dbReference>
<dbReference type="InterPro" id="IPR002347">
    <property type="entry name" value="SDR_fam"/>
</dbReference>